<dbReference type="PRINTS" id="PR00081">
    <property type="entry name" value="GDHRDH"/>
</dbReference>
<accession>A0A4R6H3V1</accession>
<dbReference type="InterPro" id="IPR002347">
    <property type="entry name" value="SDR_fam"/>
</dbReference>
<dbReference type="RefSeq" id="WP_133483983.1">
    <property type="nucleotide sequence ID" value="NZ_SNWH01000020.1"/>
</dbReference>
<dbReference type="InterPro" id="IPR020904">
    <property type="entry name" value="Sc_DH/Rdtase_CS"/>
</dbReference>
<dbReference type="FunFam" id="3.40.50.720:FF:000173">
    <property type="entry name" value="3-oxoacyl-[acyl-carrier protein] reductase"/>
    <property type="match status" value="1"/>
</dbReference>
<proteinExistence type="inferred from homology"/>
<dbReference type="Pfam" id="PF13561">
    <property type="entry name" value="adh_short_C2"/>
    <property type="match status" value="1"/>
</dbReference>
<protein>
    <submittedName>
        <fullName evidence="4">3-oxoacyl-[acyl-carrier protein] reductase</fullName>
    </submittedName>
</protein>
<dbReference type="PROSITE" id="PS00061">
    <property type="entry name" value="ADH_SHORT"/>
    <property type="match status" value="1"/>
</dbReference>
<dbReference type="SUPFAM" id="SSF51735">
    <property type="entry name" value="NAD(P)-binding Rossmann-fold domains"/>
    <property type="match status" value="1"/>
</dbReference>
<keyword evidence="2" id="KW-0560">Oxidoreductase</keyword>
<reference evidence="4 5" key="1">
    <citation type="submission" date="2019-03" db="EMBL/GenBank/DDBJ databases">
        <title>Freshwater and sediment microbial communities from various areas in North America, analyzing microbe dynamics in response to fracking.</title>
        <authorList>
            <person name="Lamendella R."/>
        </authorList>
    </citation>
    <scope>NUCLEOTIDE SEQUENCE [LARGE SCALE GENOMIC DNA]</scope>
    <source>
        <strain evidence="4 5">1_TX</strain>
    </source>
</reference>
<dbReference type="AlphaFoldDB" id="A0A4R6H3V1"/>
<keyword evidence="5" id="KW-1185">Reference proteome</keyword>
<comment type="caution">
    <text evidence="4">The sequence shown here is derived from an EMBL/GenBank/DDBJ whole genome shotgun (WGS) entry which is preliminary data.</text>
</comment>
<dbReference type="PANTHER" id="PTHR42760">
    <property type="entry name" value="SHORT-CHAIN DEHYDROGENASES/REDUCTASES FAMILY MEMBER"/>
    <property type="match status" value="1"/>
</dbReference>
<sequence>MQLKGKTIVVTGAGRGLGQKTAEMIAAKGGRLALVDLSEDDLEETAQLCRDAGGEARVYPLDVSEEEAVEQVFARVVEDFGALDGLISNAGITRDGLLVKGKGGQVEKKMSTDDWNAVLQVDLRGVFLCGREAAAHMIELGKGGAIVNISSISRAGNFGQTNYSAAKSGVTAMTVTWAKELARHGIRAAAIAPGFCNTAMVAKMPEKILDTIKDQVPLGRLAEPAEIGHSVIYVLENDYFNGRVLEIDGGLRL</sequence>
<dbReference type="InterPro" id="IPR057326">
    <property type="entry name" value="KR_dom"/>
</dbReference>
<dbReference type="OrthoDB" id="9804774at2"/>
<dbReference type="Gene3D" id="3.40.50.720">
    <property type="entry name" value="NAD(P)-binding Rossmann-like Domain"/>
    <property type="match status" value="1"/>
</dbReference>
<feature type="domain" description="Ketoreductase" evidence="3">
    <location>
        <begin position="6"/>
        <end position="194"/>
    </location>
</feature>
<gene>
    <name evidence="4" type="ORF">DFO68_1204</name>
</gene>
<evidence type="ECO:0000313" key="5">
    <source>
        <dbReference type="Proteomes" id="UP000295150"/>
    </source>
</evidence>
<dbReference type="GO" id="GO:0030497">
    <property type="term" value="P:fatty acid elongation"/>
    <property type="evidence" value="ECO:0007669"/>
    <property type="project" value="TreeGrafter"/>
</dbReference>
<comment type="similarity">
    <text evidence="1">Belongs to the short-chain dehydrogenases/reductases (SDR) family.</text>
</comment>
<dbReference type="Proteomes" id="UP000295150">
    <property type="component" value="Unassembled WGS sequence"/>
</dbReference>
<evidence type="ECO:0000256" key="1">
    <source>
        <dbReference type="ARBA" id="ARBA00006484"/>
    </source>
</evidence>
<dbReference type="PANTHER" id="PTHR42760:SF135">
    <property type="entry name" value="BLL7886 PROTEIN"/>
    <property type="match status" value="1"/>
</dbReference>
<evidence type="ECO:0000259" key="3">
    <source>
        <dbReference type="SMART" id="SM00822"/>
    </source>
</evidence>
<evidence type="ECO:0000313" key="4">
    <source>
        <dbReference type="EMBL" id="TDO02497.1"/>
    </source>
</evidence>
<organism evidence="4 5">
    <name type="scientific">Halomonas ventosae</name>
    <dbReference type="NCBI Taxonomy" id="229007"/>
    <lineage>
        <taxon>Bacteria</taxon>
        <taxon>Pseudomonadati</taxon>
        <taxon>Pseudomonadota</taxon>
        <taxon>Gammaproteobacteria</taxon>
        <taxon>Oceanospirillales</taxon>
        <taxon>Halomonadaceae</taxon>
        <taxon>Halomonas</taxon>
    </lineage>
</organism>
<dbReference type="NCBIfam" id="NF006072">
    <property type="entry name" value="PRK08217.1"/>
    <property type="match status" value="1"/>
</dbReference>
<dbReference type="EMBL" id="SNWH01000020">
    <property type="protein sequence ID" value="TDO02497.1"/>
    <property type="molecule type" value="Genomic_DNA"/>
</dbReference>
<evidence type="ECO:0000256" key="2">
    <source>
        <dbReference type="ARBA" id="ARBA00023002"/>
    </source>
</evidence>
<dbReference type="GO" id="GO:0016616">
    <property type="term" value="F:oxidoreductase activity, acting on the CH-OH group of donors, NAD or NADP as acceptor"/>
    <property type="evidence" value="ECO:0007669"/>
    <property type="project" value="UniProtKB-ARBA"/>
</dbReference>
<name>A0A4R6H3V1_9GAMM</name>
<dbReference type="InterPro" id="IPR036291">
    <property type="entry name" value="NAD(P)-bd_dom_sf"/>
</dbReference>
<dbReference type="PRINTS" id="PR00080">
    <property type="entry name" value="SDRFAMILY"/>
</dbReference>
<dbReference type="SMART" id="SM00822">
    <property type="entry name" value="PKS_KR"/>
    <property type="match status" value="1"/>
</dbReference>